<comment type="subcellular location">
    <subcellularLocation>
        <location evidence="1">Endoplasmic reticulum membrane</location>
        <topology evidence="1">Multi-pass membrane protein</topology>
    </subcellularLocation>
</comment>
<organism evidence="19 20">
    <name type="scientific">Aphis craccivora</name>
    <name type="common">Cowpea aphid</name>
    <dbReference type="NCBI Taxonomy" id="307492"/>
    <lineage>
        <taxon>Eukaryota</taxon>
        <taxon>Metazoa</taxon>
        <taxon>Ecdysozoa</taxon>
        <taxon>Arthropoda</taxon>
        <taxon>Hexapoda</taxon>
        <taxon>Insecta</taxon>
        <taxon>Pterygota</taxon>
        <taxon>Neoptera</taxon>
        <taxon>Paraneoptera</taxon>
        <taxon>Hemiptera</taxon>
        <taxon>Sternorrhyncha</taxon>
        <taxon>Aphidomorpha</taxon>
        <taxon>Aphidoidea</taxon>
        <taxon>Aphididae</taxon>
        <taxon>Aphidini</taxon>
        <taxon>Aphis</taxon>
        <taxon>Aphis</taxon>
    </lineage>
</organism>
<dbReference type="InterPro" id="IPR001252">
    <property type="entry name" value="Malate_DH_AS"/>
</dbReference>
<dbReference type="InterPro" id="IPR036291">
    <property type="entry name" value="NAD(P)-bd_dom_sf"/>
</dbReference>
<reference evidence="19 20" key="1">
    <citation type="submission" date="2019-08" db="EMBL/GenBank/DDBJ databases">
        <title>Whole genome of Aphis craccivora.</title>
        <authorList>
            <person name="Voronova N.V."/>
            <person name="Shulinski R.S."/>
            <person name="Bandarenka Y.V."/>
            <person name="Zhorov D.G."/>
            <person name="Warner D."/>
        </authorList>
    </citation>
    <scope>NUCLEOTIDE SEQUENCE [LARGE SCALE GENOMIC DNA]</scope>
    <source>
        <strain evidence="19">180601</strain>
        <tissue evidence="19">Whole Body</tissue>
    </source>
</reference>
<keyword evidence="15" id="KW-0816">Tricarboxylic acid cycle</keyword>
<dbReference type="Gene3D" id="3.90.110.10">
    <property type="entry name" value="Lactate dehydrogenase/glycoside hydrolase, family 4, C-terminal"/>
    <property type="match status" value="1"/>
</dbReference>
<keyword evidence="10 14" id="KW-0560">Oxidoreductase</keyword>
<keyword evidence="12 16" id="KW-0472">Membrane</keyword>
<dbReference type="GO" id="GO:0005789">
    <property type="term" value="C:endoplasmic reticulum membrane"/>
    <property type="evidence" value="ECO:0007669"/>
    <property type="project" value="UniProtKB-SubCell"/>
</dbReference>
<dbReference type="InterPro" id="IPR001236">
    <property type="entry name" value="Lactate/malate_DH_N"/>
</dbReference>
<dbReference type="GO" id="GO:0006621">
    <property type="term" value="P:protein retention in ER lumen"/>
    <property type="evidence" value="ECO:0007669"/>
    <property type="project" value="InterPro"/>
</dbReference>
<dbReference type="Proteomes" id="UP000478052">
    <property type="component" value="Unassembled WGS sequence"/>
</dbReference>
<dbReference type="Pfam" id="PF02866">
    <property type="entry name" value="Ldh_1_C"/>
    <property type="match status" value="1"/>
</dbReference>
<evidence type="ECO:0000256" key="11">
    <source>
        <dbReference type="ARBA" id="ARBA00023027"/>
    </source>
</evidence>
<dbReference type="GO" id="GO:0006108">
    <property type="term" value="P:malate metabolic process"/>
    <property type="evidence" value="ECO:0007669"/>
    <property type="project" value="InterPro"/>
</dbReference>
<evidence type="ECO:0000256" key="12">
    <source>
        <dbReference type="ARBA" id="ARBA00023136"/>
    </source>
</evidence>
<sequence>MYLIVPSLMLSFVFVHVYTMIEIVWTFSIYLESVAIVPQLFMVPRTSQDESIISHYLFALCSYKAFYLLNWIYRYYEENFYDPVVIVAGIVETASGPIRVVVTDAAGELAYSLIFKIANGDVFGAKQRVILHLIDIPSAMGILEGVCMEIDDLALPLVKGYVKTAKLEEAFRDVDAAFLIGTMPNNESKEKKDLLSSNVKIFKLLGKALDKYAKKDVKVLVIGNSANTNALICSLHAPSIPKQNFTAMTRLDQNRAQSAIAIYLGLSVSSIKNFTIWGGNQSSTQFPDVFNALVQSCDSVQNVYDIIKDKQWLTEDFIK</sequence>
<evidence type="ECO:0000256" key="4">
    <source>
        <dbReference type="ARBA" id="ARBA00022448"/>
    </source>
</evidence>
<keyword evidence="7" id="KW-0931">ER-Golgi transport</keyword>
<gene>
    <name evidence="19" type="ORF">FWK35_00034049</name>
</gene>
<dbReference type="GO" id="GO:0015031">
    <property type="term" value="P:protein transport"/>
    <property type="evidence" value="ECO:0007669"/>
    <property type="project" value="UniProtKB-KW"/>
</dbReference>
<evidence type="ECO:0000256" key="6">
    <source>
        <dbReference type="ARBA" id="ARBA00022824"/>
    </source>
</evidence>
<keyword evidence="5 16" id="KW-0812">Transmembrane</keyword>
<dbReference type="InterPro" id="IPR015955">
    <property type="entry name" value="Lactate_DH/Glyco_Ohase_4_C"/>
</dbReference>
<evidence type="ECO:0000313" key="20">
    <source>
        <dbReference type="Proteomes" id="UP000478052"/>
    </source>
</evidence>
<dbReference type="GO" id="GO:0046923">
    <property type="term" value="F:ER retention sequence binding"/>
    <property type="evidence" value="ECO:0007669"/>
    <property type="project" value="InterPro"/>
</dbReference>
<keyword evidence="11 15" id="KW-0520">NAD</keyword>
<evidence type="ECO:0000256" key="13">
    <source>
        <dbReference type="ARBA" id="ARBA00023170"/>
    </source>
</evidence>
<evidence type="ECO:0000256" key="2">
    <source>
        <dbReference type="ARBA" id="ARBA00009613"/>
    </source>
</evidence>
<keyword evidence="8" id="KW-0653">Protein transport</keyword>
<evidence type="ECO:0000259" key="18">
    <source>
        <dbReference type="Pfam" id="PF02866"/>
    </source>
</evidence>
<evidence type="ECO:0000256" key="3">
    <source>
        <dbReference type="ARBA" id="ARBA00010120"/>
    </source>
</evidence>
<evidence type="ECO:0000256" key="1">
    <source>
        <dbReference type="ARBA" id="ARBA00004477"/>
    </source>
</evidence>
<dbReference type="FunFam" id="3.40.50.720:FF:000010">
    <property type="entry name" value="Malate dehydrogenase"/>
    <property type="match status" value="1"/>
</dbReference>
<evidence type="ECO:0000256" key="15">
    <source>
        <dbReference type="RuleBase" id="RU003405"/>
    </source>
</evidence>
<evidence type="ECO:0000256" key="5">
    <source>
        <dbReference type="ARBA" id="ARBA00022692"/>
    </source>
</evidence>
<comment type="similarity">
    <text evidence="2">Belongs to the LDH/MDH superfamily. MDH type 2 family.</text>
</comment>
<feature type="transmembrane region" description="Helical" evidence="16">
    <location>
        <begin position="52"/>
        <end position="73"/>
    </location>
</feature>
<comment type="similarity">
    <text evidence="3">Belongs to the ERD2 family.</text>
</comment>
<dbReference type="AlphaFoldDB" id="A0A6G0VUQ6"/>
<proteinExistence type="inferred from homology"/>
<dbReference type="InterPro" id="IPR000133">
    <property type="entry name" value="ER_ret_rcpt"/>
</dbReference>
<evidence type="ECO:0000256" key="7">
    <source>
        <dbReference type="ARBA" id="ARBA00022892"/>
    </source>
</evidence>
<dbReference type="GO" id="GO:0016192">
    <property type="term" value="P:vesicle-mediated transport"/>
    <property type="evidence" value="ECO:0007669"/>
    <property type="project" value="UniProtKB-KW"/>
</dbReference>
<dbReference type="GO" id="GO:0030060">
    <property type="term" value="F:L-malate dehydrogenase (NAD+) activity"/>
    <property type="evidence" value="ECO:0007669"/>
    <property type="project" value="UniProtKB-EC"/>
</dbReference>
<evidence type="ECO:0000256" key="10">
    <source>
        <dbReference type="ARBA" id="ARBA00023002"/>
    </source>
</evidence>
<keyword evidence="6" id="KW-0256">Endoplasmic reticulum</keyword>
<comment type="caution">
    <text evidence="19">The sequence shown here is derived from an EMBL/GenBank/DDBJ whole genome shotgun (WGS) entry which is preliminary data.</text>
</comment>
<dbReference type="EMBL" id="VUJU01011637">
    <property type="protein sequence ID" value="KAF0710491.1"/>
    <property type="molecule type" value="Genomic_DNA"/>
</dbReference>
<dbReference type="OrthoDB" id="7694678at2759"/>
<dbReference type="PROSITE" id="PS00068">
    <property type="entry name" value="MDH"/>
    <property type="match status" value="1"/>
</dbReference>
<feature type="transmembrane region" description="Helical" evidence="16">
    <location>
        <begin position="12"/>
        <end position="31"/>
    </location>
</feature>
<comment type="catalytic activity">
    <reaction evidence="15">
        <text>(S)-malate + NAD(+) = oxaloacetate + NADH + H(+)</text>
        <dbReference type="Rhea" id="RHEA:21432"/>
        <dbReference type="ChEBI" id="CHEBI:15378"/>
        <dbReference type="ChEBI" id="CHEBI:15589"/>
        <dbReference type="ChEBI" id="CHEBI:16452"/>
        <dbReference type="ChEBI" id="CHEBI:57540"/>
        <dbReference type="ChEBI" id="CHEBI:57945"/>
        <dbReference type="EC" id="1.1.1.37"/>
    </reaction>
</comment>
<keyword evidence="20" id="KW-1185">Reference proteome</keyword>
<keyword evidence="13" id="KW-0675">Receptor</keyword>
<dbReference type="PANTHER" id="PTHR23382">
    <property type="entry name" value="MALATE DEHYDROGENASE"/>
    <property type="match status" value="1"/>
</dbReference>
<keyword evidence="9 16" id="KW-1133">Transmembrane helix</keyword>
<evidence type="ECO:0000256" key="9">
    <source>
        <dbReference type="ARBA" id="ARBA00022989"/>
    </source>
</evidence>
<dbReference type="Gene3D" id="3.40.50.720">
    <property type="entry name" value="NAD(P)-binding Rossmann-like Domain"/>
    <property type="match status" value="1"/>
</dbReference>
<keyword evidence="4" id="KW-0813">Transport</keyword>
<dbReference type="InterPro" id="IPR022383">
    <property type="entry name" value="Lactate/malate_DH_C"/>
</dbReference>
<protein>
    <recommendedName>
        <fullName evidence="15">Malate dehydrogenase</fullName>
        <ecNumber evidence="15">1.1.1.37</ecNumber>
    </recommendedName>
</protein>
<dbReference type="Pfam" id="PF00056">
    <property type="entry name" value="Ldh_1_N"/>
    <property type="match status" value="1"/>
</dbReference>
<feature type="non-terminal residue" evidence="19">
    <location>
        <position position="319"/>
    </location>
</feature>
<evidence type="ECO:0000313" key="19">
    <source>
        <dbReference type="EMBL" id="KAF0710491.1"/>
    </source>
</evidence>
<accession>A0A6G0VUQ6</accession>
<dbReference type="PRINTS" id="PR00660">
    <property type="entry name" value="ERLUMENR"/>
</dbReference>
<dbReference type="GO" id="GO:0006099">
    <property type="term" value="P:tricarboxylic acid cycle"/>
    <property type="evidence" value="ECO:0007669"/>
    <property type="project" value="UniProtKB-KW"/>
</dbReference>
<dbReference type="SUPFAM" id="SSF51735">
    <property type="entry name" value="NAD(P)-binding Rossmann-fold domains"/>
    <property type="match status" value="1"/>
</dbReference>
<dbReference type="InterPro" id="IPR010945">
    <property type="entry name" value="Malate_DH_type2"/>
</dbReference>
<evidence type="ECO:0000256" key="14">
    <source>
        <dbReference type="RuleBase" id="RU003369"/>
    </source>
</evidence>
<feature type="domain" description="Lactate/malate dehydrogenase N-terminal" evidence="17">
    <location>
        <begin position="99"/>
        <end position="245"/>
    </location>
</feature>
<feature type="domain" description="Lactate/malate dehydrogenase C-terminal" evidence="18">
    <location>
        <begin position="249"/>
        <end position="319"/>
    </location>
</feature>
<dbReference type="EC" id="1.1.1.37" evidence="15"/>
<evidence type="ECO:0000256" key="8">
    <source>
        <dbReference type="ARBA" id="ARBA00022927"/>
    </source>
</evidence>
<evidence type="ECO:0000259" key="17">
    <source>
        <dbReference type="Pfam" id="PF00056"/>
    </source>
</evidence>
<evidence type="ECO:0000256" key="16">
    <source>
        <dbReference type="SAM" id="Phobius"/>
    </source>
</evidence>
<name>A0A6G0VUQ6_APHCR</name>
<dbReference type="Pfam" id="PF00810">
    <property type="entry name" value="ER_lumen_recept"/>
    <property type="match status" value="1"/>
</dbReference>
<dbReference type="SUPFAM" id="SSF56327">
    <property type="entry name" value="LDH C-terminal domain-like"/>
    <property type="match status" value="1"/>
</dbReference>